<feature type="transmembrane region" description="Helical" evidence="1">
    <location>
        <begin position="7"/>
        <end position="29"/>
    </location>
</feature>
<dbReference type="InterPro" id="IPR012338">
    <property type="entry name" value="Beta-lactam/transpept-like"/>
</dbReference>
<dbReference type="GO" id="GO:0071555">
    <property type="term" value="P:cell wall organization"/>
    <property type="evidence" value="ECO:0007669"/>
    <property type="project" value="TreeGrafter"/>
</dbReference>
<protein>
    <submittedName>
        <fullName evidence="4">Penicillin-binding protein</fullName>
    </submittedName>
</protein>
<reference evidence="4 5" key="2">
    <citation type="submission" date="2019-09" db="EMBL/GenBank/DDBJ databases">
        <authorList>
            <person name="Jin C."/>
        </authorList>
    </citation>
    <scope>NUCLEOTIDE SEQUENCE [LARGE SCALE GENOMIC DNA]</scope>
    <source>
        <strain evidence="4 5">AN110305</strain>
    </source>
</reference>
<evidence type="ECO:0000259" key="3">
    <source>
        <dbReference type="Pfam" id="PF05223"/>
    </source>
</evidence>
<dbReference type="RefSeq" id="WP_149853954.1">
    <property type="nucleotide sequence ID" value="NZ_VUOB01000070.1"/>
</dbReference>
<dbReference type="GO" id="GO:0071972">
    <property type="term" value="F:peptidoglycan L,D-transpeptidase activity"/>
    <property type="evidence" value="ECO:0007669"/>
    <property type="project" value="TreeGrafter"/>
</dbReference>
<keyword evidence="5" id="KW-1185">Reference proteome</keyword>
<evidence type="ECO:0000313" key="5">
    <source>
        <dbReference type="Proteomes" id="UP000323454"/>
    </source>
</evidence>
<evidence type="ECO:0000256" key="1">
    <source>
        <dbReference type="SAM" id="Phobius"/>
    </source>
</evidence>
<dbReference type="InterPro" id="IPR050515">
    <property type="entry name" value="Beta-lactam/transpept"/>
</dbReference>
<dbReference type="InterPro" id="IPR001460">
    <property type="entry name" value="PCN-bd_Tpept"/>
</dbReference>
<dbReference type="InterPro" id="IPR007887">
    <property type="entry name" value="MecA_N"/>
</dbReference>
<dbReference type="GO" id="GO:0005886">
    <property type="term" value="C:plasma membrane"/>
    <property type="evidence" value="ECO:0007669"/>
    <property type="project" value="TreeGrafter"/>
</dbReference>
<dbReference type="GO" id="GO:0008658">
    <property type="term" value="F:penicillin binding"/>
    <property type="evidence" value="ECO:0007669"/>
    <property type="project" value="InterPro"/>
</dbReference>
<dbReference type="Pfam" id="PF05223">
    <property type="entry name" value="MecA_N"/>
    <property type="match status" value="1"/>
</dbReference>
<dbReference type="PANTHER" id="PTHR30627">
    <property type="entry name" value="PEPTIDOGLYCAN D,D-TRANSPEPTIDASE"/>
    <property type="match status" value="1"/>
</dbReference>
<dbReference type="GO" id="GO:0046677">
    <property type="term" value="P:response to antibiotic"/>
    <property type="evidence" value="ECO:0007669"/>
    <property type="project" value="InterPro"/>
</dbReference>
<dbReference type="SUPFAM" id="SSF56601">
    <property type="entry name" value="beta-lactamase/transpeptidase-like"/>
    <property type="match status" value="1"/>
</dbReference>
<name>A0A5B2WPV1_9PSEU</name>
<reference evidence="4 5" key="1">
    <citation type="submission" date="2019-09" db="EMBL/GenBank/DDBJ databases">
        <title>Goodfellowia gen. nov., a new genus of the Pseudonocardineae related to Actinoalloteichus, containing Goodfellowia coeruleoviolacea gen. nov., comb. nov. gen. nov., comb. nov.</title>
        <authorList>
            <person name="Labeda D."/>
        </authorList>
    </citation>
    <scope>NUCLEOTIDE SEQUENCE [LARGE SCALE GENOMIC DNA]</scope>
    <source>
        <strain evidence="4 5">AN110305</strain>
    </source>
</reference>
<evidence type="ECO:0000313" key="4">
    <source>
        <dbReference type="EMBL" id="KAA2252974.1"/>
    </source>
</evidence>
<accession>A0A5B2WPV1</accession>
<dbReference type="AlphaFoldDB" id="A0A5B2WPV1"/>
<feature type="domain" description="Penicillin-binding protein transpeptidase" evidence="2">
    <location>
        <begin position="261"/>
        <end position="522"/>
    </location>
</feature>
<organism evidence="4 5">
    <name type="scientific">Solihabitans fulvus</name>
    <dbReference type="NCBI Taxonomy" id="1892852"/>
    <lineage>
        <taxon>Bacteria</taxon>
        <taxon>Bacillati</taxon>
        <taxon>Actinomycetota</taxon>
        <taxon>Actinomycetes</taxon>
        <taxon>Pseudonocardiales</taxon>
        <taxon>Pseudonocardiaceae</taxon>
        <taxon>Solihabitans</taxon>
    </lineage>
</organism>
<dbReference type="OrthoDB" id="5241017at2"/>
<dbReference type="PANTHER" id="PTHR30627:SF24">
    <property type="entry name" value="PENICILLIN-BINDING PROTEIN 4B"/>
    <property type="match status" value="1"/>
</dbReference>
<gene>
    <name evidence="4" type="ORF">F0L68_33795</name>
</gene>
<sequence>MNRTTRRVIVIGGAVVTVGIVLGAVIAIWPHHQEPTRTASSQTGSTAAPVASAAQTAERFTTALSRGDTAAAATLTDSVDAARKQLDLTRSGMGPATLQATIGQAPAEDPAATTVTVPFTATWQIPKDQPWTYPSAMELRRAGDKWQVHWAASVVNPTLTDGQTLAFRPDLGKGGLLDRNGAQLPQDSTFAPAVMAGIRQAIGGLADGSSWRIVAVNAAGADAAALKEKQGPAAQTVTVTLSPTVQNAAQQAVNASPQPTAIVAIQPSTGEILGVAQNTGDALSGLRPPGSTFKIITAGAVLQAGAAASDTVLQCPAVATVGTRTVPNENKFDLGQVPLHTAFAQSCNTTFAKLGGALPREALPATALRFGLGADFDVPGMTTNTGKVPAPDSGDRQVEDSFGQGDVQTSPFGMALVAATVARGSVPTPVLLRGKETIVQKAPGAAPSPAVLGALRPMMREVVTSGTAQGLAGLGAVYGKTGTAENPQGADHGWFVGYRGDLAFAVLVVGGGSSKVAVTVAASFLGASG</sequence>
<dbReference type="Proteomes" id="UP000323454">
    <property type="component" value="Unassembled WGS sequence"/>
</dbReference>
<keyword evidence="1" id="KW-1133">Transmembrane helix</keyword>
<proteinExistence type="predicted"/>
<dbReference type="Gene3D" id="3.40.710.10">
    <property type="entry name" value="DD-peptidase/beta-lactamase superfamily"/>
    <property type="match status" value="1"/>
</dbReference>
<keyword evidence="1" id="KW-0472">Membrane</keyword>
<comment type="caution">
    <text evidence="4">The sequence shown here is derived from an EMBL/GenBank/DDBJ whole genome shotgun (WGS) entry which is preliminary data.</text>
</comment>
<evidence type="ECO:0000259" key="2">
    <source>
        <dbReference type="Pfam" id="PF00905"/>
    </source>
</evidence>
<keyword evidence="1" id="KW-0812">Transmembrane</keyword>
<dbReference type="Pfam" id="PF00905">
    <property type="entry name" value="Transpeptidase"/>
    <property type="match status" value="1"/>
</dbReference>
<dbReference type="EMBL" id="VUOB01000070">
    <property type="protein sequence ID" value="KAA2252974.1"/>
    <property type="molecule type" value="Genomic_DNA"/>
</dbReference>
<feature type="domain" description="NTF2-like N-terminal transpeptidase" evidence="3">
    <location>
        <begin position="53"/>
        <end position="163"/>
    </location>
</feature>